<dbReference type="AlphaFoldDB" id="A0A0G2FZD9"/>
<dbReference type="STRING" id="1214573.A0A0G2FZD9"/>
<dbReference type="EMBL" id="LCUC01000030">
    <property type="protein sequence ID" value="KKY39224.1"/>
    <property type="molecule type" value="Genomic_DNA"/>
</dbReference>
<sequence length="518" mass="59159">MEPNTTRDRILEYFLGAHQKPIQDYTFDLVFPALHHSHESPLPCRETPGELETASSSLSAGIRELFKGLEALQFYIDWRQRRNRGGEPLIHPNGLHLTITIHGQPVSVPYEESLSCLHRVYHSRPLRLPPSDVAALPRLQWITKLTIDPVPADDEANTGFAEVRPVSPRAALELAACLPALRELDCPWLWERTPVSFAPHGEPHMWDLPAPMTHYARVWEGPWRDSRHEFGAAVRELGGGGEGLPRELARARLWFWRPCGFPDDDQVSRMPDLVRPAAVDPVSVGLRALAARLEALDVRAMVMPDLFVTGQMPWSSSLKRLRVEFHPCRPDGSWYFVGPRGEDPNPEGFEVGDEHYPPASRTKEDEEVDEYYDDDISGFGKGYEHDARMYDLFRVEPVAERVEPLLEAFGEALRGMTSLEEAQLFAWLTWEPSDERARGYGYDGPHDNNLRSWEWGVRYVSAKDGTKGQVEWQVGEWRPQQNIVHLFESLGGDNGVEVVWKPFDKKQGRETWKEDHVW</sequence>
<keyword evidence="2" id="KW-1185">Reference proteome</keyword>
<reference evidence="1 2" key="2">
    <citation type="submission" date="2015-05" db="EMBL/GenBank/DDBJ databases">
        <authorList>
            <person name="Morales-Cruz A."/>
            <person name="Amrine K.C."/>
            <person name="Cantu D."/>
        </authorList>
    </citation>
    <scope>NUCLEOTIDE SEQUENCE [LARGE SCALE GENOMIC DNA]</scope>
    <source>
        <strain evidence="1">DA912</strain>
    </source>
</reference>
<comment type="caution">
    <text evidence="1">The sequence shown here is derived from an EMBL/GenBank/DDBJ whole genome shotgun (WGS) entry which is preliminary data.</text>
</comment>
<evidence type="ECO:0000313" key="2">
    <source>
        <dbReference type="Proteomes" id="UP000034680"/>
    </source>
</evidence>
<protein>
    <submittedName>
        <fullName evidence="1">Uncharacterized protein</fullName>
    </submittedName>
</protein>
<accession>A0A0G2FZD9</accession>
<name>A0A0G2FZD9_9PEZI</name>
<dbReference type="Proteomes" id="UP000034680">
    <property type="component" value="Unassembled WGS sequence"/>
</dbReference>
<proteinExistence type="predicted"/>
<dbReference type="OrthoDB" id="5985073at2759"/>
<organism evidence="1 2">
    <name type="scientific">Diaporthe ampelina</name>
    <dbReference type="NCBI Taxonomy" id="1214573"/>
    <lineage>
        <taxon>Eukaryota</taxon>
        <taxon>Fungi</taxon>
        <taxon>Dikarya</taxon>
        <taxon>Ascomycota</taxon>
        <taxon>Pezizomycotina</taxon>
        <taxon>Sordariomycetes</taxon>
        <taxon>Sordariomycetidae</taxon>
        <taxon>Diaporthales</taxon>
        <taxon>Diaporthaceae</taxon>
        <taxon>Diaporthe</taxon>
    </lineage>
</organism>
<evidence type="ECO:0000313" key="1">
    <source>
        <dbReference type="EMBL" id="KKY39224.1"/>
    </source>
</evidence>
<reference evidence="1 2" key="1">
    <citation type="submission" date="2015-05" db="EMBL/GenBank/DDBJ databases">
        <title>Distinctive expansion of gene families associated with plant cell wall degradation and secondary metabolism in the genomes of grapevine trunk pathogens.</title>
        <authorList>
            <person name="Lawrence D.P."/>
            <person name="Travadon R."/>
            <person name="Rolshausen P.E."/>
            <person name="Baumgartner K."/>
        </authorList>
    </citation>
    <scope>NUCLEOTIDE SEQUENCE [LARGE SCALE GENOMIC DNA]</scope>
    <source>
        <strain evidence="1">DA912</strain>
    </source>
</reference>
<gene>
    <name evidence="1" type="ORF">UCDDA912_g00782</name>
</gene>